<dbReference type="Proteomes" id="UP000075714">
    <property type="component" value="Unassembled WGS sequence"/>
</dbReference>
<dbReference type="EC" id="3.1.1.47" evidence="1"/>
<keyword evidence="4" id="KW-0443">Lipid metabolism</keyword>
<dbReference type="GO" id="GO:0003847">
    <property type="term" value="F:1-alkyl-2-acetylglycerophosphocholine esterase activity"/>
    <property type="evidence" value="ECO:0007669"/>
    <property type="project" value="UniProtKB-EC"/>
</dbReference>
<comment type="caution">
    <text evidence="6">The sequence shown here is derived from an EMBL/GenBank/DDBJ whole genome shotgun (WGS) entry which is preliminary data.</text>
</comment>
<dbReference type="InterPro" id="IPR029058">
    <property type="entry name" value="AB_hydrolase_fold"/>
</dbReference>
<dbReference type="PANTHER" id="PTHR10272:SF0">
    <property type="entry name" value="PLATELET-ACTIVATING FACTOR ACETYLHYDROLASE"/>
    <property type="match status" value="1"/>
</dbReference>
<reference evidence="7" key="1">
    <citation type="journal article" date="2016" name="Nat. Commun.">
        <title>The Gonium pectorale genome demonstrates co-option of cell cycle regulation during the evolution of multicellularity.</title>
        <authorList>
            <person name="Hanschen E.R."/>
            <person name="Marriage T.N."/>
            <person name="Ferris P.J."/>
            <person name="Hamaji T."/>
            <person name="Toyoda A."/>
            <person name="Fujiyama A."/>
            <person name="Neme R."/>
            <person name="Noguchi H."/>
            <person name="Minakuchi Y."/>
            <person name="Suzuki M."/>
            <person name="Kawai-Toyooka H."/>
            <person name="Smith D.R."/>
            <person name="Sparks H."/>
            <person name="Anderson J."/>
            <person name="Bakaric R."/>
            <person name="Luria V."/>
            <person name="Karger A."/>
            <person name="Kirschner M.W."/>
            <person name="Durand P.M."/>
            <person name="Michod R.E."/>
            <person name="Nozaki H."/>
            <person name="Olson B.J."/>
        </authorList>
    </citation>
    <scope>NUCLEOTIDE SEQUENCE [LARGE SCALE GENOMIC DNA]</scope>
    <source>
        <strain evidence="7">NIES-2863</strain>
    </source>
</reference>
<dbReference type="PANTHER" id="PTHR10272">
    <property type="entry name" value="PLATELET-ACTIVATING FACTOR ACETYLHYDROLASE"/>
    <property type="match status" value="1"/>
</dbReference>
<dbReference type="Pfam" id="PF03403">
    <property type="entry name" value="PAF-AH_p_II"/>
    <property type="match status" value="2"/>
</dbReference>
<keyword evidence="3" id="KW-0442">Lipid degradation</keyword>
<protein>
    <recommendedName>
        <fullName evidence="1">1-alkyl-2-acetylglycerophosphocholine esterase</fullName>
        <ecNumber evidence="1">3.1.1.47</ecNumber>
    </recommendedName>
</protein>
<dbReference type="STRING" id="33097.A0A150H1F3"/>
<feature type="compositionally biased region" description="Low complexity" evidence="5">
    <location>
        <begin position="433"/>
        <end position="446"/>
    </location>
</feature>
<proteinExistence type="predicted"/>
<dbReference type="SUPFAM" id="SSF53474">
    <property type="entry name" value="alpha/beta-Hydrolases"/>
    <property type="match status" value="1"/>
</dbReference>
<evidence type="ECO:0000256" key="1">
    <source>
        <dbReference type="ARBA" id="ARBA00013201"/>
    </source>
</evidence>
<evidence type="ECO:0000313" key="6">
    <source>
        <dbReference type="EMBL" id="KXZ55905.1"/>
    </source>
</evidence>
<dbReference type="Gene3D" id="3.40.50.1820">
    <property type="entry name" value="alpha/beta hydrolase"/>
    <property type="match status" value="1"/>
</dbReference>
<organism evidence="6 7">
    <name type="scientific">Gonium pectorale</name>
    <name type="common">Green alga</name>
    <dbReference type="NCBI Taxonomy" id="33097"/>
    <lineage>
        <taxon>Eukaryota</taxon>
        <taxon>Viridiplantae</taxon>
        <taxon>Chlorophyta</taxon>
        <taxon>core chlorophytes</taxon>
        <taxon>Chlorophyceae</taxon>
        <taxon>CS clade</taxon>
        <taxon>Chlamydomonadales</taxon>
        <taxon>Volvocaceae</taxon>
        <taxon>Gonium</taxon>
    </lineage>
</organism>
<dbReference type="AlphaFoldDB" id="A0A150H1F3"/>
<gene>
    <name evidence="6" type="ORF">GPECTOR_2g1456</name>
</gene>
<sequence length="526" mass="53306">MRGYLFKFVAQKSVKMEVTKVALTAAAWALGASRVLPVYYQAPVAHAGGAGSKLMPVVIFSHGLAGTRNAYSSICIDLASRGYVVMALEHSDGSASVARLPRPPPDLPAAAAATAAASSAGPASQGGLGGAGDKVAQTAAATEADGAASTAAAAGSRGGRAVDGTTPDDGGGGAGRVYGSRHGSEWRFYGGLGDKMEQLRKTRHRVAEVEAAYQLLASLHEGRATGVQELPAGWAEGLRGRLDLSRAAVIGHSYGGATAAAAAAQLPCFAAAVSLDPWWDCFEDSWPVLAGFSNPRGPPLLVIGSEDWNTPNAEGRMKCGGANQERALAAAAAGGGGAVLLVPRGSTHGNFDDVLLLFGKMLSGVLRFFNMRTSLEPTTAHRINMWCISHFLAKHLQPAATSAKGVGLAAAAGTGGSGCCGSRGGSGAGPNAGGNESPAGPAAAVAGDDDRAGQAGPSASGEGRSDGARREDGRVMAEAQPGRAGFFVSQPLQDGDLEPYREHVGEWAAILRMMPGGAKALTRREG</sequence>
<feature type="region of interest" description="Disordered" evidence="5">
    <location>
        <begin position="425"/>
        <end position="471"/>
    </location>
</feature>
<dbReference type="OrthoDB" id="2363873at2759"/>
<dbReference type="EMBL" id="LSYV01000003">
    <property type="protein sequence ID" value="KXZ55905.1"/>
    <property type="molecule type" value="Genomic_DNA"/>
</dbReference>
<accession>A0A150H1F3</accession>
<evidence type="ECO:0000256" key="2">
    <source>
        <dbReference type="ARBA" id="ARBA00022801"/>
    </source>
</evidence>
<keyword evidence="2" id="KW-0378">Hydrolase</keyword>
<evidence type="ECO:0000256" key="5">
    <source>
        <dbReference type="SAM" id="MobiDB-lite"/>
    </source>
</evidence>
<name>A0A150H1F3_GONPE</name>
<feature type="region of interest" description="Disordered" evidence="5">
    <location>
        <begin position="95"/>
        <end position="114"/>
    </location>
</feature>
<keyword evidence="7" id="KW-1185">Reference proteome</keyword>
<feature type="region of interest" description="Disordered" evidence="5">
    <location>
        <begin position="151"/>
        <end position="178"/>
    </location>
</feature>
<evidence type="ECO:0000256" key="3">
    <source>
        <dbReference type="ARBA" id="ARBA00022963"/>
    </source>
</evidence>
<evidence type="ECO:0000256" key="4">
    <source>
        <dbReference type="ARBA" id="ARBA00023098"/>
    </source>
</evidence>
<evidence type="ECO:0000313" key="7">
    <source>
        <dbReference type="Proteomes" id="UP000075714"/>
    </source>
</evidence>
<dbReference type="GO" id="GO:0016042">
    <property type="term" value="P:lipid catabolic process"/>
    <property type="evidence" value="ECO:0007669"/>
    <property type="project" value="UniProtKB-KW"/>
</dbReference>